<dbReference type="EMBL" id="JACHMN010000002">
    <property type="protein sequence ID" value="MBB5871324.1"/>
    <property type="molecule type" value="Genomic_DNA"/>
</dbReference>
<evidence type="ECO:0008006" key="4">
    <source>
        <dbReference type="Google" id="ProtNLM"/>
    </source>
</evidence>
<feature type="signal peptide" evidence="1">
    <location>
        <begin position="1"/>
        <end position="26"/>
    </location>
</feature>
<organism evidence="2 3">
    <name type="scientific">Allocatelliglobosispora scoriae</name>
    <dbReference type="NCBI Taxonomy" id="643052"/>
    <lineage>
        <taxon>Bacteria</taxon>
        <taxon>Bacillati</taxon>
        <taxon>Actinomycetota</taxon>
        <taxon>Actinomycetes</taxon>
        <taxon>Micromonosporales</taxon>
        <taxon>Micromonosporaceae</taxon>
        <taxon>Allocatelliglobosispora</taxon>
    </lineage>
</organism>
<evidence type="ECO:0000313" key="2">
    <source>
        <dbReference type="EMBL" id="MBB5871324.1"/>
    </source>
</evidence>
<dbReference type="Proteomes" id="UP000587527">
    <property type="component" value="Unassembled WGS sequence"/>
</dbReference>
<proteinExistence type="predicted"/>
<dbReference type="RefSeq" id="WP_184839298.1">
    <property type="nucleotide sequence ID" value="NZ_JACHMN010000002.1"/>
</dbReference>
<evidence type="ECO:0000313" key="3">
    <source>
        <dbReference type="Proteomes" id="UP000587527"/>
    </source>
</evidence>
<sequence length="179" mass="18694">MRRLVSAGLKPSLALALLLAGLGGCAGEPPPEVWAASVCSALTPWRTEINALTKRTQQQQEAAPNTAQAKENLTRLFASAETATESARSKVVAAGAPDVTDGPAIAASFVTSLAGVRDAYAHAKNGISAITATENKDFSDQVAAVLDTLNSEYAKTAPDLGKLQSVELREAFEEVPECR</sequence>
<feature type="chain" id="PRO_5038613296" description="Lipoprotein" evidence="1">
    <location>
        <begin position="27"/>
        <end position="179"/>
    </location>
</feature>
<comment type="caution">
    <text evidence="2">The sequence shown here is derived from an EMBL/GenBank/DDBJ whole genome shotgun (WGS) entry which is preliminary data.</text>
</comment>
<keyword evidence="3" id="KW-1185">Reference proteome</keyword>
<protein>
    <recommendedName>
        <fullName evidence="4">Lipoprotein</fullName>
    </recommendedName>
</protein>
<accession>A0A841BSX6</accession>
<dbReference type="AlphaFoldDB" id="A0A841BSX6"/>
<name>A0A841BSX6_9ACTN</name>
<reference evidence="2 3" key="1">
    <citation type="submission" date="2020-08" db="EMBL/GenBank/DDBJ databases">
        <title>Sequencing the genomes of 1000 actinobacteria strains.</title>
        <authorList>
            <person name="Klenk H.-P."/>
        </authorList>
    </citation>
    <scope>NUCLEOTIDE SEQUENCE [LARGE SCALE GENOMIC DNA]</scope>
    <source>
        <strain evidence="2 3">DSM 45362</strain>
    </source>
</reference>
<evidence type="ECO:0000256" key="1">
    <source>
        <dbReference type="SAM" id="SignalP"/>
    </source>
</evidence>
<dbReference type="PROSITE" id="PS51257">
    <property type="entry name" value="PROKAR_LIPOPROTEIN"/>
    <property type="match status" value="1"/>
</dbReference>
<gene>
    <name evidence="2" type="ORF">F4553_004703</name>
</gene>
<keyword evidence="1" id="KW-0732">Signal</keyword>